<dbReference type="InterPro" id="IPR009057">
    <property type="entry name" value="Homeodomain-like_sf"/>
</dbReference>
<protein>
    <submittedName>
        <fullName evidence="3">Helix-turn-helix domain-containing protein</fullName>
    </submittedName>
</protein>
<name>A0A936F433_9BACT</name>
<evidence type="ECO:0000313" key="3">
    <source>
        <dbReference type="EMBL" id="MBK8573420.1"/>
    </source>
</evidence>
<dbReference type="Proteomes" id="UP000709959">
    <property type="component" value="Unassembled WGS sequence"/>
</dbReference>
<reference evidence="3 4" key="1">
    <citation type="submission" date="2020-10" db="EMBL/GenBank/DDBJ databases">
        <title>Connecting structure to function with the recovery of over 1000 high-quality activated sludge metagenome-assembled genomes encoding full-length rRNA genes using long-read sequencing.</title>
        <authorList>
            <person name="Singleton C.M."/>
            <person name="Petriglieri F."/>
            <person name="Kristensen J.M."/>
            <person name="Kirkegaard R.H."/>
            <person name="Michaelsen T.Y."/>
            <person name="Andersen M.H."/>
            <person name="Karst S.M."/>
            <person name="Dueholm M.S."/>
            <person name="Nielsen P.H."/>
            <person name="Albertsen M."/>
        </authorList>
    </citation>
    <scope>NUCLEOTIDE SEQUENCE [LARGE SCALE GENOMIC DNA]</scope>
    <source>
        <strain evidence="3">OdNE_18-Q3-R46-58_MAXAC.008</strain>
    </source>
</reference>
<dbReference type="InterPro" id="IPR036397">
    <property type="entry name" value="RNaseH_sf"/>
</dbReference>
<dbReference type="AlphaFoldDB" id="A0A936F433"/>
<sequence length="280" mass="30546">MVKRVLEGGWTVRDAAESIGISTRRAYRWLARFKAEGSDGLRDRSSQPHRLTRSHELGLVVEAVGRRRRGQAAIRIANELGVPRSTVGFWLRKAGISRVSDLMEKEPPNRYEQDAPGDLLHLDTKKLANFHQAGHRAIGIRHAKNPKAGYQVLHVCNENHSRACYMEVLPDEKKGTTAAFLQRALLHFQNQGITARKLLTDNGSPYRSKEFKASPPACIPTAASGRPEGDTRSSAPGLLPAVPSAGHAESGLPGSPGWRAGAISSPHQLPGSLVLPYAIR</sequence>
<dbReference type="InterPro" id="IPR024967">
    <property type="entry name" value="DNA-bd_IS481-type"/>
</dbReference>
<dbReference type="InterPro" id="IPR012337">
    <property type="entry name" value="RNaseH-like_sf"/>
</dbReference>
<feature type="region of interest" description="Disordered" evidence="1">
    <location>
        <begin position="206"/>
        <end position="265"/>
    </location>
</feature>
<dbReference type="Pfam" id="PF13011">
    <property type="entry name" value="LZ_Tnp_IS481"/>
    <property type="match status" value="1"/>
</dbReference>
<dbReference type="GO" id="GO:0003676">
    <property type="term" value="F:nucleic acid binding"/>
    <property type="evidence" value="ECO:0007669"/>
    <property type="project" value="InterPro"/>
</dbReference>
<dbReference type="EMBL" id="JADKCH010000018">
    <property type="protein sequence ID" value="MBK8573420.1"/>
    <property type="molecule type" value="Genomic_DNA"/>
</dbReference>
<proteinExistence type="predicted"/>
<dbReference type="SUPFAM" id="SSF46689">
    <property type="entry name" value="Homeodomain-like"/>
    <property type="match status" value="1"/>
</dbReference>
<dbReference type="SUPFAM" id="SSF53098">
    <property type="entry name" value="Ribonuclease H-like"/>
    <property type="match status" value="1"/>
</dbReference>
<accession>A0A936F433</accession>
<feature type="domain" description="DNA-binding" evidence="2">
    <location>
        <begin position="1"/>
        <end position="54"/>
    </location>
</feature>
<evidence type="ECO:0000313" key="4">
    <source>
        <dbReference type="Proteomes" id="UP000709959"/>
    </source>
</evidence>
<evidence type="ECO:0000259" key="2">
    <source>
        <dbReference type="Pfam" id="PF13011"/>
    </source>
</evidence>
<dbReference type="Gene3D" id="3.30.420.10">
    <property type="entry name" value="Ribonuclease H-like superfamily/Ribonuclease H"/>
    <property type="match status" value="1"/>
</dbReference>
<organism evidence="3 4">
    <name type="scientific">Candidatus Geothrix odensensis</name>
    <dbReference type="NCBI Taxonomy" id="2954440"/>
    <lineage>
        <taxon>Bacteria</taxon>
        <taxon>Pseudomonadati</taxon>
        <taxon>Acidobacteriota</taxon>
        <taxon>Holophagae</taxon>
        <taxon>Holophagales</taxon>
        <taxon>Holophagaceae</taxon>
        <taxon>Geothrix</taxon>
    </lineage>
</organism>
<comment type="caution">
    <text evidence="3">The sequence shown here is derived from an EMBL/GenBank/DDBJ whole genome shotgun (WGS) entry which is preliminary data.</text>
</comment>
<gene>
    <name evidence="3" type="ORF">IPN91_12430</name>
</gene>
<evidence type="ECO:0000256" key="1">
    <source>
        <dbReference type="SAM" id="MobiDB-lite"/>
    </source>
</evidence>